<sequence length="991" mass="109693">MCSAVKRVVSRPHYLGLHTRRPQLTEHLQTPHPNPCVLQHFQAIVKRVMLFGPARIFIPETMPDSRRRELLQALQPNGATIVPLASATHIVTNTPGFIGADTVPENVPVVSDFWVDRCMVLGELLDPQFYSVEHGKIFSGVVGCATGLSAADLTVLKTGVTSLGGSWRMGLTREVTHLFAISPNSDKYVAAMAHKDKTQIKILLPHWFDDAVRVGSARLNPQAYEWPDPQVLKPMPTERPERRGYTVSHEKQLYFKTGAWDPHQAANFPAVSEPTGEDDIWKKRRVLLSRSLDLDPQRRSVLEQAIETAGGCIVAASKASKFDDDECEKLKNCDVYITKYRSGRAFFRAVERDMLIGTIHWVLYVHAARVLSSPMDHLLHYPIRNSPVEGDFAEQQITVTNYTGEIREYLKALIRTMGASFTPNMTGTNTLLIAAHMGGIKTEKALSWSIPVVNHVWLEDCFAQWLFLSPALSKYIHFPPHVDFTSMLAERGMLRSLDDLALEEKEDVRRRNRERPPIGTDASAKEVQSMLSAEDVDMEDEDETERRRRPTTATSDKKRAVSASVSPSKSRGPSAKHVTKAESVSPSKSPSKKRPQPANNSPAKRHGKPASLFSEEEEDKPKPNGNAKGKATAPSKPSRSAPKRKIASDVESEDEEEPFNEPPPAKRAKTTSNASRPPKAAPTAAQDKHSILSSAQTGSVPARILARQRLKQETRAEDDGEDAEMPDVGQDSGSGKQPQRTRARKNENSAQSTQAKGKSKAKAGKKDTSANSSSRSTKSEAIRILTTMVSLEPGVVKKLTKLGVKMADKVEECTHLIAPGIVRTEKFLLALANGAWMLSAEWAIKSAREDYIQSEEAFVLSDDTNEKKWGFTLKEAMKRANERGKLFDGMTFYVTKSVSVDSKLLKAVVEAQGGKIGTPNPTVRIATSDPKRFVISCDEDEGVWRQIANKRKIYTPELLLLGALKQELEFNNPDFVLAGEDVLSEHSSDSD</sequence>
<feature type="domain" description="BRCT" evidence="2">
    <location>
        <begin position="46"/>
        <end position="132"/>
    </location>
</feature>
<evidence type="ECO:0000256" key="1">
    <source>
        <dbReference type="SAM" id="MobiDB-lite"/>
    </source>
</evidence>
<dbReference type="PANTHER" id="PTHR47667:SF1">
    <property type="entry name" value="REGULATOR OF TY1 TRANSPOSITION PROTEIN 107"/>
    <property type="match status" value="1"/>
</dbReference>
<evidence type="ECO:0000313" key="4">
    <source>
        <dbReference type="Proteomes" id="UP000613580"/>
    </source>
</evidence>
<dbReference type="PROSITE" id="PS50172">
    <property type="entry name" value="BRCT"/>
    <property type="match status" value="3"/>
</dbReference>
<accession>A0A8H6W5Z1</accession>
<feature type="region of interest" description="Disordered" evidence="1">
    <location>
        <begin position="506"/>
        <end position="779"/>
    </location>
</feature>
<organism evidence="3 4">
    <name type="scientific">Mycena chlorophos</name>
    <name type="common">Agaric fungus</name>
    <name type="synonym">Agaricus chlorophos</name>
    <dbReference type="NCBI Taxonomy" id="658473"/>
    <lineage>
        <taxon>Eukaryota</taxon>
        <taxon>Fungi</taxon>
        <taxon>Dikarya</taxon>
        <taxon>Basidiomycota</taxon>
        <taxon>Agaricomycotina</taxon>
        <taxon>Agaricomycetes</taxon>
        <taxon>Agaricomycetidae</taxon>
        <taxon>Agaricales</taxon>
        <taxon>Marasmiineae</taxon>
        <taxon>Mycenaceae</taxon>
        <taxon>Mycena</taxon>
    </lineage>
</organism>
<dbReference type="Pfam" id="PF16589">
    <property type="entry name" value="BRCT_2"/>
    <property type="match status" value="1"/>
</dbReference>
<name>A0A8H6W5Z1_MYCCL</name>
<feature type="compositionally biased region" description="Polar residues" evidence="1">
    <location>
        <begin position="731"/>
        <end position="740"/>
    </location>
</feature>
<dbReference type="InterPro" id="IPR001357">
    <property type="entry name" value="BRCT_dom"/>
</dbReference>
<dbReference type="CDD" id="cd18432">
    <property type="entry name" value="BRCT_PAXIP1_rpt6_like"/>
    <property type="match status" value="1"/>
</dbReference>
<dbReference type="EMBL" id="JACAZE010000009">
    <property type="protein sequence ID" value="KAF7306122.1"/>
    <property type="molecule type" value="Genomic_DNA"/>
</dbReference>
<protein>
    <recommendedName>
        <fullName evidence="2">BRCT domain-containing protein</fullName>
    </recommendedName>
</protein>
<proteinExistence type="predicted"/>
<dbReference type="GO" id="GO:1990683">
    <property type="term" value="P:DNA double-strand break attachment to nuclear envelope"/>
    <property type="evidence" value="ECO:0007669"/>
    <property type="project" value="TreeGrafter"/>
</dbReference>
<dbReference type="AlphaFoldDB" id="A0A8H6W5Z1"/>
<dbReference type="Pfam" id="PF12738">
    <property type="entry name" value="PTCB-BRCT"/>
    <property type="match status" value="2"/>
</dbReference>
<evidence type="ECO:0000313" key="3">
    <source>
        <dbReference type="EMBL" id="KAF7306122.1"/>
    </source>
</evidence>
<dbReference type="Proteomes" id="UP000613580">
    <property type="component" value="Unassembled WGS sequence"/>
</dbReference>
<reference evidence="3" key="1">
    <citation type="submission" date="2020-05" db="EMBL/GenBank/DDBJ databases">
        <title>Mycena genomes resolve the evolution of fungal bioluminescence.</title>
        <authorList>
            <person name="Tsai I.J."/>
        </authorList>
    </citation>
    <scope>NUCLEOTIDE SEQUENCE</scope>
    <source>
        <strain evidence="3">110903Hualien_Pintung</strain>
    </source>
</reference>
<dbReference type="InterPro" id="IPR053036">
    <property type="entry name" value="CellCycle_DNARepair_Reg"/>
</dbReference>
<feature type="domain" description="BRCT" evidence="2">
    <location>
        <begin position="133"/>
        <end position="213"/>
    </location>
</feature>
<dbReference type="SMART" id="SM00292">
    <property type="entry name" value="BRCT"/>
    <property type="match status" value="6"/>
</dbReference>
<feature type="domain" description="BRCT" evidence="2">
    <location>
        <begin position="387"/>
        <end position="462"/>
    </location>
</feature>
<dbReference type="GO" id="GO:0005634">
    <property type="term" value="C:nucleus"/>
    <property type="evidence" value="ECO:0007669"/>
    <property type="project" value="TreeGrafter"/>
</dbReference>
<dbReference type="CDD" id="cd18436">
    <property type="entry name" value="BRCT_BRC1_like_rpt2"/>
    <property type="match status" value="1"/>
</dbReference>
<dbReference type="InterPro" id="IPR036420">
    <property type="entry name" value="BRCT_dom_sf"/>
</dbReference>
<dbReference type="GO" id="GO:0035361">
    <property type="term" value="C:Cul8-RING ubiquitin ligase complex"/>
    <property type="evidence" value="ECO:0007669"/>
    <property type="project" value="TreeGrafter"/>
</dbReference>
<dbReference type="Pfam" id="PF16770">
    <property type="entry name" value="RTT107_BRCT_5"/>
    <property type="match status" value="1"/>
</dbReference>
<gene>
    <name evidence="3" type="ORF">HMN09_00767400</name>
</gene>
<evidence type="ECO:0000259" key="2">
    <source>
        <dbReference type="PROSITE" id="PS50172"/>
    </source>
</evidence>
<feature type="compositionally biased region" description="Acidic residues" evidence="1">
    <location>
        <begin position="650"/>
        <end position="659"/>
    </location>
</feature>
<dbReference type="Gene3D" id="3.40.50.10190">
    <property type="entry name" value="BRCT domain"/>
    <property type="match status" value="5"/>
</dbReference>
<dbReference type="SUPFAM" id="SSF52113">
    <property type="entry name" value="BRCT domain"/>
    <property type="match status" value="4"/>
</dbReference>
<feature type="compositionally biased region" description="Acidic residues" evidence="1">
    <location>
        <begin position="534"/>
        <end position="543"/>
    </location>
</feature>
<keyword evidence="4" id="KW-1185">Reference proteome</keyword>
<comment type="caution">
    <text evidence="3">The sequence shown here is derived from an EMBL/GenBank/DDBJ whole genome shotgun (WGS) entry which is preliminary data.</text>
</comment>
<dbReference type="CDD" id="cd17743">
    <property type="entry name" value="BRCT_BRC1_like_rpt5"/>
    <property type="match status" value="1"/>
</dbReference>
<dbReference type="GO" id="GO:0006302">
    <property type="term" value="P:double-strand break repair"/>
    <property type="evidence" value="ECO:0007669"/>
    <property type="project" value="TreeGrafter"/>
</dbReference>
<dbReference type="PANTHER" id="PTHR47667">
    <property type="entry name" value="REGULATOR OF TY1 TRANSPOSITION PROTEIN 107"/>
    <property type="match status" value="1"/>
</dbReference>
<dbReference type="OrthoDB" id="342264at2759"/>